<dbReference type="InterPro" id="IPR011333">
    <property type="entry name" value="SKP1/BTB/POZ_sf"/>
</dbReference>
<dbReference type="Proteomes" id="UP000183832">
    <property type="component" value="Unassembled WGS sequence"/>
</dbReference>
<dbReference type="PANTHER" id="PTHR24413">
    <property type="entry name" value="SPECKLE-TYPE POZ PROTEIN"/>
    <property type="match status" value="1"/>
</dbReference>
<feature type="domain" description="BTB" evidence="1">
    <location>
        <begin position="189"/>
        <end position="257"/>
    </location>
</feature>
<dbReference type="InterPro" id="IPR002083">
    <property type="entry name" value="MATH/TRAF_dom"/>
</dbReference>
<organism evidence="2 3">
    <name type="scientific">Clunio marinus</name>
    <dbReference type="NCBI Taxonomy" id="568069"/>
    <lineage>
        <taxon>Eukaryota</taxon>
        <taxon>Metazoa</taxon>
        <taxon>Ecdysozoa</taxon>
        <taxon>Arthropoda</taxon>
        <taxon>Hexapoda</taxon>
        <taxon>Insecta</taxon>
        <taxon>Pterygota</taxon>
        <taxon>Neoptera</taxon>
        <taxon>Endopterygota</taxon>
        <taxon>Diptera</taxon>
        <taxon>Nematocera</taxon>
        <taxon>Chironomoidea</taxon>
        <taxon>Chironomidae</taxon>
        <taxon>Clunio</taxon>
    </lineage>
</organism>
<dbReference type="CDD" id="cd00121">
    <property type="entry name" value="MATH"/>
    <property type="match status" value="1"/>
</dbReference>
<dbReference type="PROSITE" id="PS50097">
    <property type="entry name" value="BTB"/>
    <property type="match status" value="1"/>
</dbReference>
<dbReference type="SUPFAM" id="SSF54695">
    <property type="entry name" value="POZ domain"/>
    <property type="match status" value="1"/>
</dbReference>
<name>A0A1J1IF93_9DIPT</name>
<dbReference type="GO" id="GO:0030163">
    <property type="term" value="P:protein catabolic process"/>
    <property type="evidence" value="ECO:0007669"/>
    <property type="project" value="UniProtKB-ARBA"/>
</dbReference>
<dbReference type="Pfam" id="PF00651">
    <property type="entry name" value="BTB"/>
    <property type="match status" value="1"/>
</dbReference>
<dbReference type="AlphaFoldDB" id="A0A1J1IF93"/>
<keyword evidence="3" id="KW-1185">Reference proteome</keyword>
<gene>
    <name evidence="2" type="ORF">CLUMA_CG011583</name>
</gene>
<dbReference type="STRING" id="568069.A0A1J1IF93"/>
<reference evidence="2 3" key="1">
    <citation type="submission" date="2015-04" db="EMBL/GenBank/DDBJ databases">
        <authorList>
            <person name="Syromyatnikov M.Y."/>
            <person name="Popov V.N."/>
        </authorList>
    </citation>
    <scope>NUCLEOTIDE SEQUENCE [LARGE SCALE GENOMIC DNA]</scope>
</reference>
<sequence>MADQETVVFKRINWSLPNVTKHLIENGKVGSAITSNEFNIDINGKSTFWYFLLYLNGEDNSTNLFLCLSKPSEMIFDIKFKLGISSSHVEKDLMGPLLTMTSEEMKNISGYGLDKLIAHKVLFEKYFSPFDYEKEINARIAIVCEISLVCKKQLEHGKRLENGGNIEQDIESNDINNCYEKMFENKLFTDFEIKCNDEKSLYVHRVILAAKSPVFMAMMTNDMEEAAENCVTLHDVDSVTMKELLRYIYCETVESIDALAPKLIYEAEKYHLDNLKLMCKNSLISNLSIDNVLDNLIIASRLSCVKDLKFQFSSSLELSEKLPPDVCNKYCHELMQRLNTIHI</sequence>
<dbReference type="OrthoDB" id="7786319at2759"/>
<evidence type="ECO:0000313" key="2">
    <source>
        <dbReference type="EMBL" id="CRK98220.1"/>
    </source>
</evidence>
<dbReference type="InterPro" id="IPR000210">
    <property type="entry name" value="BTB/POZ_dom"/>
</dbReference>
<dbReference type="EMBL" id="CVRI01000047">
    <property type="protein sequence ID" value="CRK98220.1"/>
    <property type="molecule type" value="Genomic_DNA"/>
</dbReference>
<dbReference type="SMART" id="SM00225">
    <property type="entry name" value="BTB"/>
    <property type="match status" value="1"/>
</dbReference>
<dbReference type="Gene3D" id="3.30.710.10">
    <property type="entry name" value="Potassium Channel Kv1.1, Chain A"/>
    <property type="match status" value="1"/>
</dbReference>
<accession>A0A1J1IF93</accession>
<proteinExistence type="predicted"/>
<evidence type="ECO:0000313" key="3">
    <source>
        <dbReference type="Proteomes" id="UP000183832"/>
    </source>
</evidence>
<protein>
    <submittedName>
        <fullName evidence="2">CLUMA_CG011583, isoform A</fullName>
    </submittedName>
</protein>
<evidence type="ECO:0000259" key="1">
    <source>
        <dbReference type="PROSITE" id="PS50097"/>
    </source>
</evidence>